<reference evidence="2 4" key="1">
    <citation type="journal article" date="2014" name="BMC Genomics">
        <title>Genome sequence of Anopheles sinensis provides insight into genetics basis of mosquito competence for malaria parasites.</title>
        <authorList>
            <person name="Zhou D."/>
            <person name="Zhang D."/>
            <person name="Ding G."/>
            <person name="Shi L."/>
            <person name="Hou Q."/>
            <person name="Ye Y."/>
            <person name="Xu Y."/>
            <person name="Zhou H."/>
            <person name="Xiong C."/>
            <person name="Li S."/>
            <person name="Yu J."/>
            <person name="Hong S."/>
            <person name="Yu X."/>
            <person name="Zou P."/>
            <person name="Chen C."/>
            <person name="Chang X."/>
            <person name="Wang W."/>
            <person name="Lv Y."/>
            <person name="Sun Y."/>
            <person name="Ma L."/>
            <person name="Shen B."/>
            <person name="Zhu C."/>
        </authorList>
    </citation>
    <scope>NUCLEOTIDE SEQUENCE [LARGE SCALE GENOMIC DNA]</scope>
</reference>
<sequence>MQSVPSRMHEGYELCNGSEGSWMPQENHERGVENAKINPQHLHCNANQCQRAMENPGKLLLVLLNLNARMGRPTRNVLDVDQQDFVPLPALKQTKRKASQRTRVLVL</sequence>
<gene>
    <name evidence="2" type="ORF">ZHAS_00018252</name>
</gene>
<dbReference type="Proteomes" id="UP000030765">
    <property type="component" value="Unassembled WGS sequence"/>
</dbReference>
<dbReference type="EMBL" id="KE525347">
    <property type="protein sequence ID" value="KFB50187.1"/>
    <property type="molecule type" value="Genomic_DNA"/>
</dbReference>
<name>A0A084WIZ3_ANOSI</name>
<evidence type="ECO:0000313" key="4">
    <source>
        <dbReference type="Proteomes" id="UP000030765"/>
    </source>
</evidence>
<dbReference type="EnsemblMetazoa" id="ASIC018252-RA">
    <property type="protein sequence ID" value="ASIC018252-PA"/>
    <property type="gene ID" value="ASIC018252"/>
</dbReference>
<reference evidence="3" key="2">
    <citation type="submission" date="2020-05" db="UniProtKB">
        <authorList>
            <consortium name="EnsemblMetazoa"/>
        </authorList>
    </citation>
    <scope>IDENTIFICATION</scope>
</reference>
<evidence type="ECO:0000256" key="1">
    <source>
        <dbReference type="SAM" id="MobiDB-lite"/>
    </source>
</evidence>
<keyword evidence="4" id="KW-1185">Reference proteome</keyword>
<dbReference type="VEuPathDB" id="VectorBase:ASIC018252"/>
<organism evidence="2">
    <name type="scientific">Anopheles sinensis</name>
    <name type="common">Mosquito</name>
    <dbReference type="NCBI Taxonomy" id="74873"/>
    <lineage>
        <taxon>Eukaryota</taxon>
        <taxon>Metazoa</taxon>
        <taxon>Ecdysozoa</taxon>
        <taxon>Arthropoda</taxon>
        <taxon>Hexapoda</taxon>
        <taxon>Insecta</taxon>
        <taxon>Pterygota</taxon>
        <taxon>Neoptera</taxon>
        <taxon>Endopterygota</taxon>
        <taxon>Diptera</taxon>
        <taxon>Nematocera</taxon>
        <taxon>Culicoidea</taxon>
        <taxon>Culicidae</taxon>
        <taxon>Anophelinae</taxon>
        <taxon>Anopheles</taxon>
    </lineage>
</organism>
<protein>
    <submittedName>
        <fullName evidence="2 3">Beta-galactosidase</fullName>
    </submittedName>
</protein>
<feature type="region of interest" description="Disordered" evidence="1">
    <location>
        <begin position="1"/>
        <end position="29"/>
    </location>
</feature>
<dbReference type="AlphaFoldDB" id="A0A084WIZ3"/>
<evidence type="ECO:0000313" key="3">
    <source>
        <dbReference type="EnsemblMetazoa" id="ASIC018252-PA"/>
    </source>
</evidence>
<dbReference type="EMBL" id="ATLV01023957">
    <property type="status" value="NOT_ANNOTATED_CDS"/>
    <property type="molecule type" value="Genomic_DNA"/>
</dbReference>
<evidence type="ECO:0000313" key="2">
    <source>
        <dbReference type="EMBL" id="KFB50187.1"/>
    </source>
</evidence>
<accession>A0A084WIZ3</accession>
<proteinExistence type="predicted"/>